<dbReference type="InterPro" id="IPR006439">
    <property type="entry name" value="HAD-SF_hydro_IA"/>
</dbReference>
<reference evidence="2" key="1">
    <citation type="submission" date="2015-03" db="EMBL/GenBank/DDBJ databases">
        <title>Draft genome sequence of a novel methanotroph (Sn10-6) isolated from flooded ricefield rhizosphere in India.</title>
        <authorList>
            <person name="Pandit P.S."/>
            <person name="Pore S.D."/>
            <person name="Arora P."/>
            <person name="Kapse N.G."/>
            <person name="Dhakephalkar P.K."/>
            <person name="Rahalkar M.C."/>
        </authorList>
    </citation>
    <scope>NUCLEOTIDE SEQUENCE [LARGE SCALE GENOMIC DNA]</scope>
    <source>
        <strain evidence="2">Sn10-6</strain>
    </source>
</reference>
<evidence type="ECO:0008006" key="3">
    <source>
        <dbReference type="Google" id="ProtNLM"/>
    </source>
</evidence>
<dbReference type="EMBL" id="LAJX01000126">
    <property type="protein sequence ID" value="KJV06206.1"/>
    <property type="molecule type" value="Genomic_DNA"/>
</dbReference>
<dbReference type="RefSeq" id="WP_045779531.1">
    <property type="nucleotide sequence ID" value="NZ_LAJX01000126.1"/>
</dbReference>
<keyword evidence="2" id="KW-1185">Reference proteome</keyword>
<dbReference type="Proteomes" id="UP000033684">
    <property type="component" value="Unassembled WGS sequence"/>
</dbReference>
<dbReference type="InterPro" id="IPR023214">
    <property type="entry name" value="HAD_sf"/>
</dbReference>
<dbReference type="AlphaFoldDB" id="A0A0F3IHI3"/>
<sequence length="226" mass="24699">MLKIPKFSAVIFDLDGLVLDTESGYRLAWQEAAAHLGYSLSQEFLHGLTGLTGTAITHELFNLLGADFPSQLFFELSAEIWRHHAETQGISVKSGVYDCLAKLIQLNMPYALATNSRKTNALECLRYANLDDSFPNLICRDDVSSGKPAPDIYYATAHALSVDIAQCLVLEDSYPGVLAAVTAGAYCVYVPSTPKVDVNALQQCHLLLMNLEQALDLIFTPSNLAQ</sequence>
<dbReference type="PANTHER" id="PTHR18901">
    <property type="entry name" value="2-DEOXYGLUCOSE-6-PHOSPHATE PHOSPHATASE 2"/>
    <property type="match status" value="1"/>
</dbReference>
<reference evidence="1 2" key="2">
    <citation type="journal article" date="2016" name="Microb. Ecol.">
        <title>Genome Characteristics of a Novel Type I Methanotroph (Sn10-6) Isolated from a Flooded Indian Rice Field.</title>
        <authorList>
            <person name="Rahalkar M.C."/>
            <person name="Pandit P.S."/>
            <person name="Dhakephalkar P.K."/>
            <person name="Pore S."/>
            <person name="Arora P."/>
            <person name="Kapse N."/>
        </authorList>
    </citation>
    <scope>NUCLEOTIDE SEQUENCE [LARGE SCALE GENOMIC DNA]</scope>
    <source>
        <strain evidence="1 2">Sn10-6</strain>
    </source>
</reference>
<evidence type="ECO:0000313" key="1">
    <source>
        <dbReference type="EMBL" id="KJV06206.1"/>
    </source>
</evidence>
<evidence type="ECO:0000313" key="2">
    <source>
        <dbReference type="Proteomes" id="UP000033684"/>
    </source>
</evidence>
<organism evidence="1 2">
    <name type="scientific">Methylocucumis oryzae</name>
    <dbReference type="NCBI Taxonomy" id="1632867"/>
    <lineage>
        <taxon>Bacteria</taxon>
        <taxon>Pseudomonadati</taxon>
        <taxon>Pseudomonadota</taxon>
        <taxon>Gammaproteobacteria</taxon>
        <taxon>Methylococcales</taxon>
        <taxon>Methylococcaceae</taxon>
        <taxon>Methylocucumis</taxon>
    </lineage>
</organism>
<dbReference type="Gene3D" id="1.10.150.240">
    <property type="entry name" value="Putative phosphatase, domain 2"/>
    <property type="match status" value="1"/>
</dbReference>
<dbReference type="SFLD" id="SFLDS00003">
    <property type="entry name" value="Haloacid_Dehalogenase"/>
    <property type="match status" value="1"/>
</dbReference>
<dbReference type="SFLD" id="SFLDG01129">
    <property type="entry name" value="C1.5:_HAD__Beta-PGM__Phosphata"/>
    <property type="match status" value="1"/>
</dbReference>
<dbReference type="Gene3D" id="3.40.50.1000">
    <property type="entry name" value="HAD superfamily/HAD-like"/>
    <property type="match status" value="1"/>
</dbReference>
<gene>
    <name evidence="1" type="ORF">VZ94_12830</name>
</gene>
<dbReference type="PANTHER" id="PTHR18901:SF38">
    <property type="entry name" value="PSEUDOURIDINE-5'-PHOSPHATASE"/>
    <property type="match status" value="1"/>
</dbReference>
<dbReference type="InterPro" id="IPR036412">
    <property type="entry name" value="HAD-like_sf"/>
</dbReference>
<dbReference type="NCBIfam" id="TIGR01509">
    <property type="entry name" value="HAD-SF-IA-v3"/>
    <property type="match status" value="1"/>
</dbReference>
<proteinExistence type="predicted"/>
<accession>A0A0F3IHI3</accession>
<dbReference type="InterPro" id="IPR023198">
    <property type="entry name" value="PGP-like_dom2"/>
</dbReference>
<name>A0A0F3IHI3_9GAMM</name>
<dbReference type="OrthoDB" id="9800058at2"/>
<comment type="caution">
    <text evidence="1">The sequence shown here is derived from an EMBL/GenBank/DDBJ whole genome shotgun (WGS) entry which is preliminary data.</text>
</comment>
<dbReference type="InterPro" id="IPR041492">
    <property type="entry name" value="HAD_2"/>
</dbReference>
<dbReference type="SUPFAM" id="SSF56784">
    <property type="entry name" value="HAD-like"/>
    <property type="match status" value="1"/>
</dbReference>
<protein>
    <recommendedName>
        <fullName evidence="3">Haloacid dehalogenase</fullName>
    </recommendedName>
</protein>
<dbReference type="Pfam" id="PF13419">
    <property type="entry name" value="HAD_2"/>
    <property type="match status" value="1"/>
</dbReference>